<accession>A0A0N8GMV6</accession>
<keyword evidence="2" id="KW-1185">Reference proteome</keyword>
<dbReference type="PANTHER" id="PTHR38456">
    <property type="entry name" value="CYCLIC DI-AMP RECEPTOR A"/>
    <property type="match status" value="1"/>
</dbReference>
<evidence type="ECO:0000313" key="1">
    <source>
        <dbReference type="EMBL" id="KPL76362.1"/>
    </source>
</evidence>
<evidence type="ECO:0008006" key="3">
    <source>
        <dbReference type="Google" id="ProtNLM"/>
    </source>
</evidence>
<protein>
    <recommendedName>
        <fullName evidence="3">Transcriptional regulator</fullName>
    </recommendedName>
</protein>
<dbReference type="Gene3D" id="3.30.70.120">
    <property type="match status" value="1"/>
</dbReference>
<dbReference type="STRING" id="360411.AC812_06810"/>
<evidence type="ECO:0000313" key="2">
    <source>
        <dbReference type="Proteomes" id="UP000050514"/>
    </source>
</evidence>
<proteinExistence type="predicted"/>
<dbReference type="OrthoDB" id="9794275at2"/>
<dbReference type="EMBL" id="LGHJ01000012">
    <property type="protein sequence ID" value="KPL76362.1"/>
    <property type="molecule type" value="Genomic_DNA"/>
</dbReference>
<dbReference type="SUPFAM" id="SSF54913">
    <property type="entry name" value="GlnB-like"/>
    <property type="match status" value="1"/>
</dbReference>
<comment type="caution">
    <text evidence="1">The sequence shown here is derived from an EMBL/GenBank/DDBJ whole genome shotgun (WGS) entry which is preliminary data.</text>
</comment>
<gene>
    <name evidence="1" type="ORF">AC812_06810</name>
</gene>
<reference evidence="1 2" key="1">
    <citation type="submission" date="2015-07" db="EMBL/GenBank/DDBJ databases">
        <title>Draft genome of Bellilinea caldifistulae DSM 17877.</title>
        <authorList>
            <person name="Hemp J."/>
            <person name="Ward L.M."/>
            <person name="Pace L.A."/>
            <person name="Fischer W.W."/>
        </authorList>
    </citation>
    <scope>NUCLEOTIDE SEQUENCE [LARGE SCALE GENOMIC DNA]</scope>
    <source>
        <strain evidence="1 2">GOMI-1</strain>
    </source>
</reference>
<dbReference type="InterPro" id="IPR015867">
    <property type="entry name" value="N-reg_PII/ATP_PRibTrfase_C"/>
</dbReference>
<dbReference type="Proteomes" id="UP000050514">
    <property type="component" value="Unassembled WGS sequence"/>
</dbReference>
<organism evidence="1 2">
    <name type="scientific">Bellilinea caldifistulae</name>
    <dbReference type="NCBI Taxonomy" id="360411"/>
    <lineage>
        <taxon>Bacteria</taxon>
        <taxon>Bacillati</taxon>
        <taxon>Chloroflexota</taxon>
        <taxon>Anaerolineae</taxon>
        <taxon>Anaerolineales</taxon>
        <taxon>Anaerolineaceae</taxon>
        <taxon>Bellilinea</taxon>
    </lineage>
</organism>
<dbReference type="InterPro" id="IPR011322">
    <property type="entry name" value="N-reg_PII-like_a/b"/>
</dbReference>
<sequence length="89" mass="9740">MKLILAIVPDTSSEPVSQALTSHNFRVTGIASTGGFLRRGKTTLLIGVEDDQLEQALQQIRAALPPQPADSKESRAVIFVLKVDHFDHF</sequence>
<name>A0A0N8GMV6_9CHLR</name>
<dbReference type="InterPro" id="IPR010375">
    <property type="entry name" value="CdAMP_rec"/>
</dbReference>
<dbReference type="Pfam" id="PF06153">
    <property type="entry name" value="CdAMP_rec"/>
    <property type="match status" value="1"/>
</dbReference>
<dbReference type="AlphaFoldDB" id="A0A0N8GMV6"/>
<dbReference type="PANTHER" id="PTHR38456:SF1">
    <property type="entry name" value="CYCLIC DI-AMP RECEPTOR A"/>
    <property type="match status" value="1"/>
</dbReference>
<dbReference type="RefSeq" id="WP_061919421.1">
    <property type="nucleotide sequence ID" value="NZ_DF967971.1"/>
</dbReference>